<keyword evidence="1" id="KW-0479">Metal-binding</keyword>
<dbReference type="Gene3D" id="3.30.250.20">
    <property type="entry name" value="L1 transposable element, C-terminal domain"/>
    <property type="match status" value="1"/>
</dbReference>
<feature type="non-terminal residue" evidence="6">
    <location>
        <position position="1"/>
    </location>
</feature>
<dbReference type="SUPFAM" id="SSF51971">
    <property type="entry name" value="Nucleotide-binding domain"/>
    <property type="match status" value="1"/>
</dbReference>
<keyword evidence="7" id="KW-1185">Reference proteome</keyword>
<dbReference type="Pfam" id="PF02892">
    <property type="entry name" value="zf-BED"/>
    <property type="match status" value="1"/>
</dbReference>
<keyword evidence="3" id="KW-0862">Zinc</keyword>
<dbReference type="GO" id="GO:0008270">
    <property type="term" value="F:zinc ion binding"/>
    <property type="evidence" value="ECO:0007669"/>
    <property type="project" value="UniProtKB-KW"/>
</dbReference>
<organism evidence="6 7">
    <name type="scientific">Polypterus senegalus</name>
    <name type="common">Senegal bichir</name>
    <dbReference type="NCBI Taxonomy" id="55291"/>
    <lineage>
        <taxon>Eukaryota</taxon>
        <taxon>Metazoa</taxon>
        <taxon>Chordata</taxon>
        <taxon>Craniata</taxon>
        <taxon>Vertebrata</taxon>
        <taxon>Euteleostomi</taxon>
        <taxon>Actinopterygii</taxon>
        <taxon>Polypteriformes</taxon>
        <taxon>Polypteridae</taxon>
        <taxon>Polypterus</taxon>
    </lineage>
</organism>
<evidence type="ECO:0000313" key="6">
    <source>
        <dbReference type="EMBL" id="KAG2467929.1"/>
    </source>
</evidence>
<dbReference type="GO" id="GO:0003677">
    <property type="term" value="F:DNA binding"/>
    <property type="evidence" value="ECO:0007669"/>
    <property type="project" value="InterPro"/>
</dbReference>
<proteinExistence type="predicted"/>
<dbReference type="InterPro" id="IPR003656">
    <property type="entry name" value="Znf_BED"/>
</dbReference>
<dbReference type="InterPro" id="IPR004244">
    <property type="entry name" value="Transposase_22"/>
</dbReference>
<feature type="non-terminal residue" evidence="6">
    <location>
        <position position="350"/>
    </location>
</feature>
<dbReference type="Gene3D" id="3.40.50.720">
    <property type="entry name" value="NAD(P)-binding Rossmann-like Domain"/>
    <property type="match status" value="1"/>
</dbReference>
<accession>A0A8X7XHS8</accession>
<evidence type="ECO:0000256" key="2">
    <source>
        <dbReference type="ARBA" id="ARBA00022771"/>
    </source>
</evidence>
<dbReference type="AlphaFoldDB" id="A0A8X7XHS8"/>
<protein>
    <submittedName>
        <fullName evidence="6">OXDD oxidase</fullName>
    </submittedName>
</protein>
<dbReference type="Proteomes" id="UP000886611">
    <property type="component" value="Unassembled WGS sequence"/>
</dbReference>
<evidence type="ECO:0000313" key="7">
    <source>
        <dbReference type="Proteomes" id="UP000886611"/>
    </source>
</evidence>
<dbReference type="EMBL" id="JAATIS010000485">
    <property type="protein sequence ID" value="KAG2467929.1"/>
    <property type="molecule type" value="Genomic_DNA"/>
</dbReference>
<gene>
    <name evidence="6" type="primary">Ddo</name>
    <name evidence="6" type="ORF">GTO96_0014965</name>
</gene>
<feature type="domain" description="FAD dependent oxidoreductase" evidence="4">
    <location>
        <begin position="69"/>
        <end position="119"/>
    </location>
</feature>
<dbReference type="PANTHER" id="PTHR11505">
    <property type="entry name" value="L1 TRANSPOSABLE ELEMENT-RELATED"/>
    <property type="match status" value="1"/>
</dbReference>
<keyword evidence="2" id="KW-0863">Zinc-finger</keyword>
<name>A0A8X7XHS8_POLSE</name>
<evidence type="ECO:0000259" key="5">
    <source>
        <dbReference type="Pfam" id="PF02892"/>
    </source>
</evidence>
<sequence length="350" mass="39053">MEDDLNVEAAATKVELVEEEEETLVNKKNASSIVWQHFGFNKDDIDQKIVKCKLCKKTVASSQGGRLCRVAVVGAGVIGLSTAVCIAESIPSCAVTVLAEHFTPDTTSDVAAGILLPHPFPAFKSTLGKIEEHIQENVSKLRAPADQLEDVKQSVTTQIETAEHLVSTADGKATPANSEGKKLGDRLEALEDECRRNNIRIEGLPDNCESPNPVKLIAELFSKIIGEVFNSDTEIAAAYHIHGSNTSKPRTLIIRFKRLQFKLNVMSLLRQKQENIFYNNHIHIFPDFSPSTAAKHATFYNIKQQLWKANIRYSLLYLAKLKVDIKDKYYIFSTTEEAEKELRKLVPTLF</sequence>
<evidence type="ECO:0000256" key="3">
    <source>
        <dbReference type="ARBA" id="ARBA00022833"/>
    </source>
</evidence>
<evidence type="ECO:0000256" key="1">
    <source>
        <dbReference type="ARBA" id="ARBA00022723"/>
    </source>
</evidence>
<dbReference type="Pfam" id="PF01266">
    <property type="entry name" value="DAO"/>
    <property type="match status" value="1"/>
</dbReference>
<dbReference type="InterPro" id="IPR006076">
    <property type="entry name" value="FAD-dep_OxRdtase"/>
</dbReference>
<feature type="domain" description="BED-type" evidence="5">
    <location>
        <begin position="34"/>
        <end position="62"/>
    </location>
</feature>
<evidence type="ECO:0000259" key="4">
    <source>
        <dbReference type="Pfam" id="PF01266"/>
    </source>
</evidence>
<reference evidence="6 7" key="1">
    <citation type="journal article" date="2021" name="Cell">
        <title>Tracing the genetic footprints of vertebrate landing in non-teleost ray-finned fishes.</title>
        <authorList>
            <person name="Bi X."/>
            <person name="Wang K."/>
            <person name="Yang L."/>
            <person name="Pan H."/>
            <person name="Jiang H."/>
            <person name="Wei Q."/>
            <person name="Fang M."/>
            <person name="Yu H."/>
            <person name="Zhu C."/>
            <person name="Cai Y."/>
            <person name="He Y."/>
            <person name="Gan X."/>
            <person name="Zeng H."/>
            <person name="Yu D."/>
            <person name="Zhu Y."/>
            <person name="Jiang H."/>
            <person name="Qiu Q."/>
            <person name="Yang H."/>
            <person name="Zhang Y.E."/>
            <person name="Wang W."/>
            <person name="Zhu M."/>
            <person name="He S."/>
            <person name="Zhang G."/>
        </authorList>
    </citation>
    <scope>NUCLEOTIDE SEQUENCE [LARGE SCALE GENOMIC DNA]</scope>
    <source>
        <strain evidence="6">Bchr_013</strain>
    </source>
</reference>
<dbReference type="InterPro" id="IPR042566">
    <property type="entry name" value="L1_C"/>
</dbReference>
<comment type="caution">
    <text evidence="6">The sequence shown here is derived from an EMBL/GenBank/DDBJ whole genome shotgun (WGS) entry which is preliminary data.</text>
</comment>